<sequence length="62" mass="6952">MLLGMLNVSMAVATYGAYRQIVSRRVGIGTEKRLVEEALLNFVMEEVGRSTEIIKTPIARIR</sequence>
<dbReference type="AlphaFoldDB" id="A0A0S4LPY7"/>
<protein>
    <submittedName>
        <fullName evidence="1">Uncharacterized protein</fullName>
    </submittedName>
</protein>
<name>A0A0S4LPY7_9BACT</name>
<evidence type="ECO:0000313" key="2">
    <source>
        <dbReference type="Proteomes" id="UP000199032"/>
    </source>
</evidence>
<keyword evidence="2" id="KW-1185">Reference proteome</keyword>
<proteinExistence type="predicted"/>
<accession>A0A0S4LPY7</accession>
<dbReference type="STRING" id="1742972.COMA1_70151"/>
<dbReference type="EMBL" id="CZQA01000013">
    <property type="protein sequence ID" value="CUS39327.1"/>
    <property type="molecule type" value="Genomic_DNA"/>
</dbReference>
<evidence type="ECO:0000313" key="1">
    <source>
        <dbReference type="EMBL" id="CUS39327.1"/>
    </source>
</evidence>
<dbReference type="Proteomes" id="UP000199032">
    <property type="component" value="Unassembled WGS sequence"/>
</dbReference>
<organism evidence="1 2">
    <name type="scientific">Candidatus Nitrospira nitrosa</name>
    <dbReference type="NCBI Taxonomy" id="1742972"/>
    <lineage>
        <taxon>Bacteria</taxon>
        <taxon>Pseudomonadati</taxon>
        <taxon>Nitrospirota</taxon>
        <taxon>Nitrospiria</taxon>
        <taxon>Nitrospirales</taxon>
        <taxon>Nitrospiraceae</taxon>
        <taxon>Nitrospira</taxon>
    </lineage>
</organism>
<gene>
    <name evidence="1" type="ORF">COMA1_70151</name>
</gene>
<reference evidence="1 2" key="1">
    <citation type="submission" date="2015-10" db="EMBL/GenBank/DDBJ databases">
        <authorList>
            <person name="Gilbert D.G."/>
        </authorList>
    </citation>
    <scope>NUCLEOTIDE SEQUENCE [LARGE SCALE GENOMIC DNA]</scope>
    <source>
        <strain evidence="1">COMA1</strain>
    </source>
</reference>